<dbReference type="SUPFAM" id="SSF53850">
    <property type="entry name" value="Periplasmic binding protein-like II"/>
    <property type="match status" value="1"/>
</dbReference>
<dbReference type="EMBL" id="JQEC01000011">
    <property type="protein sequence ID" value="KGJ96270.1"/>
    <property type="molecule type" value="Genomic_DNA"/>
</dbReference>
<comment type="caution">
    <text evidence="11">The sequence shown here is derived from an EMBL/GenBank/DDBJ whole genome shotgun (WGS) entry which is preliminary data.</text>
</comment>
<comment type="similarity">
    <text evidence="8">In the N-terminal section; belongs to the bacterial solute-binding protein 3 family.</text>
</comment>
<comment type="domain">
    <text evidence="8">The N-terminal domain does not have lytic activity and probably modulates enzymatic activity. The C-terminal domain is the catalytic active domain.</text>
</comment>
<comment type="function">
    <text evidence="8">Murein-degrading enzyme that degrades murein glycan strands and insoluble, high-molecular weight murein sacculi, with the concomitant formation of a 1,6-anhydromuramoyl product. Lytic transglycosylases (LTs) play an integral role in the metabolism of the peptidoglycan (PG) sacculus. Their lytic action creates space within the PG sacculus to allow for its expansion as well as for the insertion of various structures such as secretion systems and flagella.</text>
</comment>
<evidence type="ECO:0000256" key="4">
    <source>
        <dbReference type="ARBA" id="ARBA00023136"/>
    </source>
</evidence>
<evidence type="ECO:0000313" key="12">
    <source>
        <dbReference type="Proteomes" id="UP000029868"/>
    </source>
</evidence>
<evidence type="ECO:0000256" key="5">
    <source>
        <dbReference type="ARBA" id="ARBA00023237"/>
    </source>
</evidence>
<feature type="transmembrane region" description="Helical" evidence="9">
    <location>
        <begin position="33"/>
        <end position="52"/>
    </location>
</feature>
<proteinExistence type="inferred from homology"/>
<dbReference type="Gene3D" id="1.10.530.10">
    <property type="match status" value="1"/>
</dbReference>
<keyword evidence="4 8" id="KW-0472">Membrane</keyword>
<dbReference type="InterPro" id="IPR023346">
    <property type="entry name" value="Lysozyme-like_dom_sf"/>
</dbReference>
<dbReference type="PANTHER" id="PTHR35936">
    <property type="entry name" value="MEMBRANE-BOUND LYTIC MUREIN TRANSGLYCOSYLASE F"/>
    <property type="match status" value="1"/>
</dbReference>
<evidence type="ECO:0000256" key="9">
    <source>
        <dbReference type="SAM" id="Phobius"/>
    </source>
</evidence>
<feature type="domain" description="Solute-binding protein family 3/N-terminal" evidence="10">
    <location>
        <begin position="70"/>
        <end position="293"/>
    </location>
</feature>
<evidence type="ECO:0000256" key="8">
    <source>
        <dbReference type="HAMAP-Rule" id="MF_02016"/>
    </source>
</evidence>
<comment type="caution">
    <text evidence="8">Lacks conserved residue(s) required for the propagation of feature annotation.</text>
</comment>
<evidence type="ECO:0000313" key="11">
    <source>
        <dbReference type="EMBL" id="KGJ96270.1"/>
    </source>
</evidence>
<dbReference type="InterPro" id="IPR008258">
    <property type="entry name" value="Transglycosylase_SLT_dom_1"/>
</dbReference>
<dbReference type="GO" id="GO:0071555">
    <property type="term" value="P:cell wall organization"/>
    <property type="evidence" value="ECO:0007669"/>
    <property type="project" value="UniProtKB-KW"/>
</dbReference>
<keyword evidence="5 8" id="KW-0998">Cell outer membrane</keyword>
<evidence type="ECO:0000256" key="1">
    <source>
        <dbReference type="ARBA" id="ARBA00007734"/>
    </source>
</evidence>
<dbReference type="FunFam" id="1.10.530.10:FF:000003">
    <property type="entry name" value="Membrane-bound lytic murein transglycosylase F"/>
    <property type="match status" value="1"/>
</dbReference>
<name>A0A099L1E8_COLPS</name>
<dbReference type="InterPro" id="IPR001638">
    <property type="entry name" value="Solute-binding_3/MltF_N"/>
</dbReference>
<protein>
    <recommendedName>
        <fullName evidence="8">Membrane-bound lytic murein transglycosylase F</fullName>
        <ecNumber evidence="8">4.2.2.n1</ecNumber>
    </recommendedName>
    <alternativeName>
        <fullName evidence="8">Murein lyase F</fullName>
    </alternativeName>
</protein>
<dbReference type="CDD" id="cd01009">
    <property type="entry name" value="PBP2_YfhD_N"/>
    <property type="match status" value="1"/>
</dbReference>
<evidence type="ECO:0000256" key="3">
    <source>
        <dbReference type="ARBA" id="ARBA00022729"/>
    </source>
</evidence>
<comment type="subcellular location">
    <subcellularLocation>
        <location evidence="8">Cell outer membrane</location>
        <topology evidence="8">Peripheral membrane protein</topology>
    </subcellularLocation>
    <text evidence="8">Attached to the inner leaflet of the outer membrane.</text>
</comment>
<keyword evidence="9" id="KW-1133">Transmembrane helix</keyword>
<dbReference type="GO" id="GO:0009253">
    <property type="term" value="P:peptidoglycan catabolic process"/>
    <property type="evidence" value="ECO:0007669"/>
    <property type="project" value="TreeGrafter"/>
</dbReference>
<comment type="similarity">
    <text evidence="8">In the C-terminal section; belongs to the transglycosylase Slt family.</text>
</comment>
<evidence type="ECO:0000256" key="7">
    <source>
        <dbReference type="ARBA" id="ARBA00023316"/>
    </source>
</evidence>
<dbReference type="PATRIC" id="fig|28229.3.peg.1154"/>
<keyword evidence="3 8" id="KW-0732">Signal</keyword>
<dbReference type="GO" id="GO:0009279">
    <property type="term" value="C:cell outer membrane"/>
    <property type="evidence" value="ECO:0007669"/>
    <property type="project" value="UniProtKB-SubCell"/>
</dbReference>
<dbReference type="PROSITE" id="PS00922">
    <property type="entry name" value="TRANSGLYCOSYLASE"/>
    <property type="match status" value="1"/>
</dbReference>
<keyword evidence="6 8" id="KW-0456">Lyase</keyword>
<dbReference type="PANTHER" id="PTHR35936:SF32">
    <property type="entry name" value="MEMBRANE-BOUND LYTIC MUREIN TRANSGLYCOSYLASE F"/>
    <property type="match status" value="1"/>
</dbReference>
<evidence type="ECO:0000259" key="10">
    <source>
        <dbReference type="SMART" id="SM00062"/>
    </source>
</evidence>
<comment type="similarity">
    <text evidence="2">Belongs to the bacterial solute-binding protein 3 family.</text>
</comment>
<dbReference type="EC" id="4.2.2.n1" evidence="8"/>
<dbReference type="SUPFAM" id="SSF53955">
    <property type="entry name" value="Lysozyme-like"/>
    <property type="match status" value="1"/>
</dbReference>
<sequence length="540" mass="61832">MDNEAIHDTIEDMNKYYPFSMKSKLITKLKSKLVIDFSSLLLVIFVTILLSACDKKNDSSDLSRILARGYINVGTIFGPTNYYTTANGFAGFEYELAKKYADSLDVELRIIPSYSLNELFIKLNTGEVDLLAAGLSKTEKRLQRFRFSPSYETISQKLVYKQGNVRPRKVADLTGKLMVTTGSSYVENLEKLKQTHSELTWQETIEFDSEELMAKVLSGEIDYTVIDSNNLAINRSYYPEISIGFSIKKPEPLAWMISKNSHDDILASLVEFFGQVHHDGTLLALDDKYYGHIEQFNYVETRTFIKAVAKTLPKYQALFEKYAQELDWRLLAAISYQESHWNPTARSYTGVRGMMMLTLATAKQMGIKSRLDTEQSIRGGAKYFKRMIAMMPDRIPSPDRTWFALASYNIGFGHLNDARIITQRQGGDPDRWVEVKTRLPLLQQKKYYKNTKHGYARGEEPVHYVDNIRRYYDTLSWLDEKAKEQAIALVLEQKKAQALLAESELLKAELIMDESLKDLPTVQEPKSTIKEGEAKIETVQ</sequence>
<reference evidence="11 12" key="1">
    <citation type="submission" date="2014-08" db="EMBL/GenBank/DDBJ databases">
        <title>Genomic and Phenotypic Diversity of Colwellia psychrerythraea strains from Disparate Marine Basins.</title>
        <authorList>
            <person name="Techtmann S.M."/>
            <person name="Stelling S.C."/>
            <person name="Utturkar S.M."/>
            <person name="Alshibli N."/>
            <person name="Harris A."/>
            <person name="Brown S.D."/>
            <person name="Hazen T.C."/>
        </authorList>
    </citation>
    <scope>NUCLEOTIDE SEQUENCE [LARGE SCALE GENOMIC DNA]</scope>
    <source>
        <strain evidence="11 12">GAB14E</strain>
    </source>
</reference>
<dbReference type="Proteomes" id="UP000029868">
    <property type="component" value="Unassembled WGS sequence"/>
</dbReference>
<dbReference type="Gene3D" id="3.40.190.10">
    <property type="entry name" value="Periplasmic binding protein-like II"/>
    <property type="match status" value="2"/>
</dbReference>
<organism evidence="11 12">
    <name type="scientific">Colwellia psychrerythraea</name>
    <name type="common">Vibrio psychroerythus</name>
    <dbReference type="NCBI Taxonomy" id="28229"/>
    <lineage>
        <taxon>Bacteria</taxon>
        <taxon>Pseudomonadati</taxon>
        <taxon>Pseudomonadota</taxon>
        <taxon>Gammaproteobacteria</taxon>
        <taxon>Alteromonadales</taxon>
        <taxon>Colwelliaceae</taxon>
        <taxon>Colwellia</taxon>
    </lineage>
</organism>
<evidence type="ECO:0000256" key="2">
    <source>
        <dbReference type="ARBA" id="ARBA00010333"/>
    </source>
</evidence>
<feature type="active site" evidence="8">
    <location>
        <position position="338"/>
    </location>
</feature>
<dbReference type="AlphaFoldDB" id="A0A099L1E8"/>
<dbReference type="SMART" id="SM00062">
    <property type="entry name" value="PBPb"/>
    <property type="match status" value="1"/>
</dbReference>
<dbReference type="NCBIfam" id="NF008112">
    <property type="entry name" value="PRK10859.1"/>
    <property type="match status" value="1"/>
</dbReference>
<keyword evidence="9" id="KW-0812">Transmembrane</keyword>
<accession>A0A099L1E8</accession>
<comment type="similarity">
    <text evidence="1">Belongs to the transglycosylase Slt family.</text>
</comment>
<dbReference type="GO" id="GO:0016998">
    <property type="term" value="P:cell wall macromolecule catabolic process"/>
    <property type="evidence" value="ECO:0007669"/>
    <property type="project" value="UniProtKB-UniRule"/>
</dbReference>
<comment type="catalytic activity">
    <reaction evidence="8">
        <text>Exolytic cleavage of the (1-&gt;4)-beta-glycosidic linkage between N-acetylmuramic acid (MurNAc) and N-acetylglucosamine (GlcNAc) residues in peptidoglycan, from either the reducing or the non-reducing ends of the peptidoglycan chains, with concomitant formation of a 1,6-anhydrobond in the MurNAc residue.</text>
        <dbReference type="EC" id="4.2.2.n1"/>
    </reaction>
</comment>
<evidence type="ECO:0000256" key="6">
    <source>
        <dbReference type="ARBA" id="ARBA00023239"/>
    </source>
</evidence>
<dbReference type="InterPro" id="IPR023703">
    <property type="entry name" value="MltF"/>
</dbReference>
<dbReference type="CDD" id="cd13403">
    <property type="entry name" value="MLTF-like"/>
    <property type="match status" value="1"/>
</dbReference>
<feature type="region of interest" description="LT domain" evidence="8">
    <location>
        <begin position="294"/>
        <end position="540"/>
    </location>
</feature>
<dbReference type="HAMAP" id="MF_02016">
    <property type="entry name" value="MltF"/>
    <property type="match status" value="1"/>
</dbReference>
<dbReference type="Pfam" id="PF00497">
    <property type="entry name" value="SBP_bac_3"/>
    <property type="match status" value="1"/>
</dbReference>
<dbReference type="Pfam" id="PF01464">
    <property type="entry name" value="SLT"/>
    <property type="match status" value="1"/>
</dbReference>
<keyword evidence="7 8" id="KW-0961">Cell wall biogenesis/degradation</keyword>
<dbReference type="InterPro" id="IPR000189">
    <property type="entry name" value="Transglyc_AS"/>
</dbReference>
<dbReference type="GO" id="GO:0008933">
    <property type="term" value="F:peptidoglycan lytic transglycosylase activity"/>
    <property type="evidence" value="ECO:0007669"/>
    <property type="project" value="UniProtKB-UniRule"/>
</dbReference>
<gene>
    <name evidence="8" type="primary">mltF</name>
    <name evidence="11" type="ORF">GAB14E_0217</name>
</gene>